<evidence type="ECO:0000313" key="1">
    <source>
        <dbReference type="EMBL" id="KAF5352389.1"/>
    </source>
</evidence>
<protein>
    <submittedName>
        <fullName evidence="1">Uncharacterized protein</fullName>
    </submittedName>
</protein>
<dbReference type="AlphaFoldDB" id="A0A8H5D3E9"/>
<reference evidence="1 2" key="1">
    <citation type="journal article" date="2020" name="ISME J.">
        <title>Uncovering the hidden diversity of litter-decomposition mechanisms in mushroom-forming fungi.</title>
        <authorList>
            <person name="Floudas D."/>
            <person name="Bentzer J."/>
            <person name="Ahren D."/>
            <person name="Johansson T."/>
            <person name="Persson P."/>
            <person name="Tunlid A."/>
        </authorList>
    </citation>
    <scope>NUCLEOTIDE SEQUENCE [LARGE SCALE GENOMIC DNA]</scope>
    <source>
        <strain evidence="1 2">CBS 146.42</strain>
    </source>
</reference>
<accession>A0A8H5D3E9</accession>
<dbReference type="Proteomes" id="UP000559027">
    <property type="component" value="Unassembled WGS sequence"/>
</dbReference>
<dbReference type="SUPFAM" id="SSF53335">
    <property type="entry name" value="S-adenosyl-L-methionine-dependent methyltransferases"/>
    <property type="match status" value="1"/>
</dbReference>
<keyword evidence="2" id="KW-1185">Reference proteome</keyword>
<comment type="caution">
    <text evidence="1">The sequence shown here is derived from an EMBL/GenBank/DDBJ whole genome shotgun (WGS) entry which is preliminary data.</text>
</comment>
<dbReference type="GO" id="GO:0008757">
    <property type="term" value="F:S-adenosylmethionine-dependent methyltransferase activity"/>
    <property type="evidence" value="ECO:0007669"/>
    <property type="project" value="UniProtKB-ARBA"/>
</dbReference>
<dbReference type="OrthoDB" id="194386at2759"/>
<dbReference type="PANTHER" id="PTHR14614">
    <property type="entry name" value="HEPATOCELLULAR CARCINOMA-ASSOCIATED ANTIGEN"/>
    <property type="match status" value="1"/>
</dbReference>
<organism evidence="1 2">
    <name type="scientific">Leucocoprinus leucothites</name>
    <dbReference type="NCBI Taxonomy" id="201217"/>
    <lineage>
        <taxon>Eukaryota</taxon>
        <taxon>Fungi</taxon>
        <taxon>Dikarya</taxon>
        <taxon>Basidiomycota</taxon>
        <taxon>Agaricomycotina</taxon>
        <taxon>Agaricomycetes</taxon>
        <taxon>Agaricomycetidae</taxon>
        <taxon>Agaricales</taxon>
        <taxon>Agaricineae</taxon>
        <taxon>Agaricaceae</taxon>
        <taxon>Leucocoprinus</taxon>
    </lineage>
</organism>
<gene>
    <name evidence="1" type="ORF">D9756_005803</name>
</gene>
<name>A0A8H5D3E9_9AGAR</name>
<dbReference type="Gene3D" id="3.40.50.150">
    <property type="entry name" value="Vaccinia Virus protein VP39"/>
    <property type="match status" value="1"/>
</dbReference>
<evidence type="ECO:0000313" key="2">
    <source>
        <dbReference type="Proteomes" id="UP000559027"/>
    </source>
</evidence>
<proteinExistence type="predicted"/>
<dbReference type="InterPro" id="IPR019410">
    <property type="entry name" value="Methyltransf_16"/>
</dbReference>
<dbReference type="EMBL" id="JAACJO010000011">
    <property type="protein sequence ID" value="KAF5352389.1"/>
    <property type="molecule type" value="Genomic_DNA"/>
</dbReference>
<dbReference type="PANTHER" id="PTHR14614:SF130">
    <property type="entry name" value="PROTEIN-LYSINE N-METHYLTRANSFERASE EEF2KMT"/>
    <property type="match status" value="1"/>
</dbReference>
<dbReference type="InterPro" id="IPR029063">
    <property type="entry name" value="SAM-dependent_MTases_sf"/>
</dbReference>
<dbReference type="Pfam" id="PF10294">
    <property type="entry name" value="Methyltransf_16"/>
    <property type="match status" value="1"/>
</dbReference>
<sequence>MTPTEQELFRVLVGFASLRPVNSLKWPAYSSIQNIHHFLLHSVLLNPHFSSYPPSTEYQRNFWKWAIENLETAQRELRPEAGQCLSVSSSKVLRTVLGAASNFRTVGAFQHASVDLLDIHPGLPFGHQPPSDSYVTHYWQSIPREVLGLPSSNVFDLSQYTTATLLESRRTVESGTTGLRTWRASFVLAHYLAENPDLIKNRRVLELGSGIGFLGIVVASLQLQHTKSSSRNDVGGLYLTDVNEEVLSRCKNNLILPCNFSSTHPNIHVQELDWFASLHCNQSVALASHLEHELRPDIILGADILLPKVFDPSLIPALVGVLKIALGKENTGGNGQRCAFIALTLRNQVTVEAFLTHVQDANLGITEVSSGVEYPLMSRAFPDEDVVNLFKITTKQ</sequence>